<feature type="compositionally biased region" description="Basic and acidic residues" evidence="1">
    <location>
        <begin position="25"/>
        <end position="55"/>
    </location>
</feature>
<sequence length="182" mass="20813">MQFPGKKSNVQGIIVKDTSSKGKNKKSEETHSESDDDIDSHNYSEKNELSSGNDKVEEVVVVDKKVISSDAEIVLVKTELKPKKGGPKGSLPSLSVNVRDKGVLGTLEHTLGSKYRQMSQQLDYNCQKDERQSKVLEQQDEKKELFARGEEEKKRDFVQEQQERQEKLKPEEMKRNEDICMR</sequence>
<organism evidence="2 3">
    <name type="scientific">Austropuccinia psidii MF-1</name>
    <dbReference type="NCBI Taxonomy" id="1389203"/>
    <lineage>
        <taxon>Eukaryota</taxon>
        <taxon>Fungi</taxon>
        <taxon>Dikarya</taxon>
        <taxon>Basidiomycota</taxon>
        <taxon>Pucciniomycotina</taxon>
        <taxon>Pucciniomycetes</taxon>
        <taxon>Pucciniales</taxon>
        <taxon>Sphaerophragmiaceae</taxon>
        <taxon>Austropuccinia</taxon>
    </lineage>
</organism>
<evidence type="ECO:0000313" key="2">
    <source>
        <dbReference type="EMBL" id="MBW0474224.1"/>
    </source>
</evidence>
<evidence type="ECO:0000313" key="3">
    <source>
        <dbReference type="Proteomes" id="UP000765509"/>
    </source>
</evidence>
<protein>
    <submittedName>
        <fullName evidence="2">Uncharacterized protein</fullName>
    </submittedName>
</protein>
<dbReference type="AlphaFoldDB" id="A0A9Q3BXB1"/>
<dbReference type="Proteomes" id="UP000765509">
    <property type="component" value="Unassembled WGS sequence"/>
</dbReference>
<gene>
    <name evidence="2" type="ORF">O181_013939</name>
</gene>
<accession>A0A9Q3BXB1</accession>
<proteinExistence type="predicted"/>
<keyword evidence="3" id="KW-1185">Reference proteome</keyword>
<reference evidence="2" key="1">
    <citation type="submission" date="2021-03" db="EMBL/GenBank/DDBJ databases">
        <title>Draft genome sequence of rust myrtle Austropuccinia psidii MF-1, a brazilian biotype.</title>
        <authorList>
            <person name="Quecine M.C."/>
            <person name="Pachon D.M.R."/>
            <person name="Bonatelli M.L."/>
            <person name="Correr F.H."/>
            <person name="Franceschini L.M."/>
            <person name="Leite T.F."/>
            <person name="Margarido G.R.A."/>
            <person name="Almeida C.A."/>
            <person name="Ferrarezi J.A."/>
            <person name="Labate C.A."/>
        </authorList>
    </citation>
    <scope>NUCLEOTIDE SEQUENCE</scope>
    <source>
        <strain evidence="2">MF-1</strain>
    </source>
</reference>
<feature type="region of interest" description="Disordered" evidence="1">
    <location>
        <begin position="146"/>
        <end position="182"/>
    </location>
</feature>
<comment type="caution">
    <text evidence="2">The sequence shown here is derived from an EMBL/GenBank/DDBJ whole genome shotgun (WGS) entry which is preliminary data.</text>
</comment>
<dbReference type="EMBL" id="AVOT02003669">
    <property type="protein sequence ID" value="MBW0474224.1"/>
    <property type="molecule type" value="Genomic_DNA"/>
</dbReference>
<evidence type="ECO:0000256" key="1">
    <source>
        <dbReference type="SAM" id="MobiDB-lite"/>
    </source>
</evidence>
<name>A0A9Q3BXB1_9BASI</name>
<feature type="region of interest" description="Disordered" evidence="1">
    <location>
        <begin position="1"/>
        <end position="55"/>
    </location>
</feature>